<dbReference type="KEGG" id="acae:HYG86_00880"/>
<dbReference type="InterPro" id="IPR029066">
    <property type="entry name" value="PLP-binding_barrel"/>
</dbReference>
<feature type="domain" description="YhfX-like C-terminal" evidence="5">
    <location>
        <begin position="279"/>
        <end position="379"/>
    </location>
</feature>
<feature type="domain" description="Alanine racemase N-terminal" evidence="4">
    <location>
        <begin position="34"/>
        <end position="265"/>
    </location>
</feature>
<keyword evidence="3" id="KW-0413">Isomerase</keyword>
<evidence type="ECO:0000256" key="1">
    <source>
        <dbReference type="ARBA" id="ARBA00001933"/>
    </source>
</evidence>
<dbReference type="Gene3D" id="2.40.37.30">
    <property type="match status" value="2"/>
</dbReference>
<dbReference type="CDD" id="cd06811">
    <property type="entry name" value="PLPDE_III_yhfX_like"/>
    <property type="match status" value="1"/>
</dbReference>
<dbReference type="GO" id="GO:0030170">
    <property type="term" value="F:pyridoxal phosphate binding"/>
    <property type="evidence" value="ECO:0007669"/>
    <property type="project" value="TreeGrafter"/>
</dbReference>
<dbReference type="RefSeq" id="WP_213167094.1">
    <property type="nucleotide sequence ID" value="NZ_CP058559.1"/>
</dbReference>
<dbReference type="InterPro" id="IPR048449">
    <property type="entry name" value="YhfX-like_C"/>
</dbReference>
<dbReference type="GO" id="GO:0005829">
    <property type="term" value="C:cytosol"/>
    <property type="evidence" value="ECO:0007669"/>
    <property type="project" value="TreeGrafter"/>
</dbReference>
<keyword evidence="2" id="KW-0663">Pyridoxal phosphate</keyword>
<name>A0A7G9W415_ALKCA</name>
<gene>
    <name evidence="6" type="ORF">HYG86_00880</name>
</gene>
<dbReference type="Proteomes" id="UP000516160">
    <property type="component" value="Chromosome"/>
</dbReference>
<dbReference type="Pfam" id="PF21279">
    <property type="entry name" value="YhfX-like_C"/>
    <property type="match status" value="1"/>
</dbReference>
<dbReference type="AlphaFoldDB" id="A0A7G9W415"/>
<dbReference type="Pfam" id="PF01168">
    <property type="entry name" value="Ala_racemase_N"/>
    <property type="match status" value="1"/>
</dbReference>
<dbReference type="PANTHER" id="PTHR30511">
    <property type="entry name" value="ALANINE RACEMASE"/>
    <property type="match status" value="1"/>
</dbReference>
<evidence type="ECO:0000256" key="2">
    <source>
        <dbReference type="ARBA" id="ARBA00022898"/>
    </source>
</evidence>
<evidence type="ECO:0000259" key="5">
    <source>
        <dbReference type="Pfam" id="PF21279"/>
    </source>
</evidence>
<keyword evidence="7" id="KW-1185">Reference proteome</keyword>
<organism evidence="6 7">
    <name type="scientific">Alkalicella caledoniensis</name>
    <dbReference type="NCBI Taxonomy" id="2731377"/>
    <lineage>
        <taxon>Bacteria</taxon>
        <taxon>Bacillati</taxon>
        <taxon>Bacillota</taxon>
        <taxon>Clostridia</taxon>
        <taxon>Eubacteriales</taxon>
        <taxon>Proteinivoracaceae</taxon>
        <taxon>Alkalicella</taxon>
    </lineage>
</organism>
<reference evidence="6 7" key="1">
    <citation type="submission" date="2020-07" db="EMBL/GenBank/DDBJ databases">
        <title>Alkalicella. sp. LB2 genome.</title>
        <authorList>
            <person name="Postec A."/>
            <person name="Quemeneur M."/>
        </authorList>
    </citation>
    <scope>NUCLEOTIDE SEQUENCE [LARGE SCALE GENOMIC DNA]</scope>
    <source>
        <strain evidence="6 7">LB2</strain>
    </source>
</reference>
<evidence type="ECO:0000313" key="7">
    <source>
        <dbReference type="Proteomes" id="UP000516160"/>
    </source>
</evidence>
<dbReference type="PANTHER" id="PTHR30511:SF3">
    <property type="entry name" value="LYSINE RACEMASE"/>
    <property type="match status" value="1"/>
</dbReference>
<dbReference type="SUPFAM" id="SSF51419">
    <property type="entry name" value="PLP-binding barrel"/>
    <property type="match status" value="1"/>
</dbReference>
<dbReference type="InterPro" id="IPR001608">
    <property type="entry name" value="Ala_racemase_N"/>
</dbReference>
<evidence type="ECO:0000259" key="4">
    <source>
        <dbReference type="Pfam" id="PF01168"/>
    </source>
</evidence>
<evidence type="ECO:0000313" key="6">
    <source>
        <dbReference type="EMBL" id="QNO13427.1"/>
    </source>
</evidence>
<dbReference type="InterPro" id="IPR000821">
    <property type="entry name" value="Ala_racemase"/>
</dbReference>
<dbReference type="GO" id="GO:0008784">
    <property type="term" value="F:alanine racemase activity"/>
    <property type="evidence" value="ECO:0007669"/>
    <property type="project" value="TreeGrafter"/>
</dbReference>
<evidence type="ECO:0000256" key="3">
    <source>
        <dbReference type="ARBA" id="ARBA00023235"/>
    </source>
</evidence>
<accession>A0A7G9W415</accession>
<protein>
    <submittedName>
        <fullName evidence="6">YhfX family PLP-dependent enzyme</fullName>
    </submittedName>
</protein>
<comment type="cofactor">
    <cofactor evidence="1">
        <name>pyridoxal 5'-phosphate</name>
        <dbReference type="ChEBI" id="CHEBI:597326"/>
    </cofactor>
</comment>
<proteinExistence type="predicted"/>
<sequence length="391" mass="43153">MFLKKLQKTNPQLIQTALELHQSGQIEPNTYILDLDSIIENTKSIVETARENNIDLYMMTKQIGRNPIVANAIAQNGIKKAVAVDPWEALALNKAGIELGNVGHLVQIPSSMLKSIIQLKPEVITVYSVQKAMEISNICKEIGQNQKLLLKVVGPNDTIYDGQLGGFKEEEILEAAKTIQQLENISIAGVTAFPSFLYSPDTGSIEKTENAHTLMRTVDILQNELGIKLEQINAPSATSSYTIPFLKKMGATHGEPGHALTGTTPLHGYKEQKEKIAMVYVSEISHKFDNKAFVYGGGFYSRSQLEGALVGREYQKLMDNFLKGMENDPGAIDYYGTLNLEDKKVDIGDTAIYCFRTQIFVTRSKVAVVEGIQKGAPKLLGIYDNLGTKIR</sequence>
<dbReference type="EMBL" id="CP058559">
    <property type="protein sequence ID" value="QNO13427.1"/>
    <property type="molecule type" value="Genomic_DNA"/>
</dbReference>